<dbReference type="Pfam" id="PF01799">
    <property type="entry name" value="Fer2_2"/>
    <property type="match status" value="1"/>
</dbReference>
<feature type="binding site" evidence="20">
    <location>
        <position position="893"/>
    </location>
    <ligand>
        <name>substrate</name>
    </ligand>
</feature>
<evidence type="ECO:0000256" key="11">
    <source>
        <dbReference type="ARBA" id="ARBA00023002"/>
    </source>
</evidence>
<dbReference type="SUPFAM" id="SSF56003">
    <property type="entry name" value="Molybdenum cofactor-binding domain"/>
    <property type="match status" value="1"/>
</dbReference>
<dbReference type="InterPro" id="IPR014309">
    <property type="entry name" value="Xanthine_DH_Mopterin-bd_su"/>
</dbReference>
<comment type="catalytic activity">
    <reaction evidence="17">
        <text>xanthine + NAD(+) + H2O = urate + NADH + H(+)</text>
        <dbReference type="Rhea" id="RHEA:16669"/>
        <dbReference type="ChEBI" id="CHEBI:15377"/>
        <dbReference type="ChEBI" id="CHEBI:15378"/>
        <dbReference type="ChEBI" id="CHEBI:17712"/>
        <dbReference type="ChEBI" id="CHEBI:17775"/>
        <dbReference type="ChEBI" id="CHEBI:57540"/>
        <dbReference type="ChEBI" id="CHEBI:57945"/>
        <dbReference type="EC" id="1.17.1.4"/>
    </reaction>
</comment>
<evidence type="ECO:0000256" key="21">
    <source>
        <dbReference type="PIRSR" id="PIRSR000127-3"/>
    </source>
</evidence>
<evidence type="ECO:0000313" key="25">
    <source>
        <dbReference type="Proteomes" id="UP001195483"/>
    </source>
</evidence>
<dbReference type="InterPro" id="IPR036010">
    <property type="entry name" value="2Fe-2S_ferredoxin-like_sf"/>
</dbReference>
<dbReference type="InterPro" id="IPR036683">
    <property type="entry name" value="CO_DH_flav_C_dom_sf"/>
</dbReference>
<feature type="binding site" evidence="21">
    <location>
        <position position="162"/>
    </location>
    <ligand>
        <name>[2Fe-2S] cluster</name>
        <dbReference type="ChEBI" id="CHEBI:190135"/>
        <label>2</label>
    </ligand>
</feature>
<dbReference type="SUPFAM" id="SSF47741">
    <property type="entry name" value="CO dehydrogenase ISP C-domain like"/>
    <property type="match status" value="1"/>
</dbReference>
<dbReference type="InterPro" id="IPR016169">
    <property type="entry name" value="FAD-bd_PCMH_sub2"/>
</dbReference>
<comment type="cofactor">
    <cofactor evidence="21">
        <name>[2Fe-2S] cluster</name>
        <dbReference type="ChEBI" id="CHEBI:190135"/>
    </cofactor>
    <text evidence="21">Binds 2 [2Fe-2S] clusters.</text>
</comment>
<dbReference type="InterPro" id="IPR002346">
    <property type="entry name" value="Mopterin_DH_FAD-bd"/>
</dbReference>
<dbReference type="FunFam" id="1.10.150.120:FF:000001">
    <property type="entry name" value="Aldehyde oxidase 1"/>
    <property type="match status" value="1"/>
</dbReference>
<reference evidence="24" key="1">
    <citation type="journal article" date="2021" name="Genome Biol. Evol.">
        <title>A High-Quality Reference Genome for a Parasitic Bivalve with Doubly Uniparental Inheritance (Bivalvia: Unionida).</title>
        <authorList>
            <person name="Smith C.H."/>
        </authorList>
    </citation>
    <scope>NUCLEOTIDE SEQUENCE</scope>
    <source>
        <strain evidence="24">CHS0354</strain>
    </source>
</reference>
<proteinExistence type="inferred from homology"/>
<reference evidence="24" key="2">
    <citation type="journal article" date="2021" name="Genome Biol. Evol.">
        <title>Developing a high-quality reference genome for a parasitic bivalve with doubly uniparental inheritance (Bivalvia: Unionida).</title>
        <authorList>
            <person name="Smith C.H."/>
        </authorList>
    </citation>
    <scope>NUCLEOTIDE SEQUENCE</scope>
    <source>
        <strain evidence="24">CHS0354</strain>
        <tissue evidence="24">Mantle</tissue>
    </source>
</reference>
<dbReference type="InterPro" id="IPR036856">
    <property type="entry name" value="Ald_Oxase/Xan_DH_a/b_sf"/>
</dbReference>
<dbReference type="PANTHER" id="PTHR45444:SF3">
    <property type="entry name" value="XANTHINE DEHYDROGENASE"/>
    <property type="match status" value="1"/>
</dbReference>
<comment type="caution">
    <text evidence="24">The sequence shown here is derived from an EMBL/GenBank/DDBJ whole genome shotgun (WGS) entry which is preliminary data.</text>
</comment>
<dbReference type="Pfam" id="PF00111">
    <property type="entry name" value="Fer2"/>
    <property type="match status" value="1"/>
</dbReference>
<evidence type="ECO:0000256" key="12">
    <source>
        <dbReference type="ARBA" id="ARBA00023004"/>
    </source>
</evidence>
<dbReference type="GO" id="GO:0005777">
    <property type="term" value="C:peroxisome"/>
    <property type="evidence" value="ECO:0007669"/>
    <property type="project" value="UniProtKB-SubCell"/>
</dbReference>
<comment type="cofactor">
    <cofactor evidence="21">
        <name>Mo-molybdopterin</name>
        <dbReference type="ChEBI" id="CHEBI:71302"/>
    </cofactor>
    <text evidence="21">Binds 1 Mo-molybdopterin (Mo-MPT) cofactor per subunit.</text>
</comment>
<dbReference type="InterPro" id="IPR036884">
    <property type="entry name" value="2Fe-2S-bd_dom_sf"/>
</dbReference>
<feature type="binding site" evidence="20">
    <location>
        <position position="370"/>
    </location>
    <ligand>
        <name>FAD</name>
        <dbReference type="ChEBI" id="CHEBI:57692"/>
    </ligand>
</feature>
<dbReference type="FunFam" id="3.30.365.10:FF:000003">
    <property type="entry name" value="Aldehyde oxidase 1"/>
    <property type="match status" value="1"/>
</dbReference>
<feature type="domain" description="2Fe-2S ferredoxin-type" evidence="22">
    <location>
        <begin position="16"/>
        <end position="103"/>
    </location>
</feature>
<evidence type="ECO:0000256" key="13">
    <source>
        <dbReference type="ARBA" id="ARBA00023014"/>
    </source>
</evidence>
<feature type="binding site" evidence="20">
    <location>
        <position position="1023"/>
    </location>
    <ligand>
        <name>substrate</name>
    </ligand>
</feature>
<evidence type="ECO:0000256" key="2">
    <source>
        <dbReference type="ARBA" id="ARBA00004275"/>
    </source>
</evidence>
<dbReference type="InterPro" id="IPR046867">
    <property type="entry name" value="AldOxase/xan_DH_MoCoBD2"/>
</dbReference>
<dbReference type="FunFam" id="3.30.43.10:FF:000001">
    <property type="entry name" value="Xanthine dehydrogenase/oxidase"/>
    <property type="match status" value="1"/>
</dbReference>
<dbReference type="Gene3D" id="3.30.365.10">
    <property type="entry name" value="Aldehyde oxidase/xanthine dehydrogenase, molybdopterin binding domain"/>
    <property type="match status" value="4"/>
</dbReference>
<feature type="binding site" evidence="20">
    <location>
        <position position="927"/>
    </location>
    <ligand>
        <name>substrate</name>
    </ligand>
</feature>
<keyword evidence="13 21" id="KW-0411">Iron-sulfur</keyword>
<evidence type="ECO:0000256" key="9">
    <source>
        <dbReference type="ARBA" id="ARBA00022723"/>
    </source>
</evidence>
<organism evidence="24 25">
    <name type="scientific">Potamilus streckersoni</name>
    <dbReference type="NCBI Taxonomy" id="2493646"/>
    <lineage>
        <taxon>Eukaryota</taxon>
        <taxon>Metazoa</taxon>
        <taxon>Spiralia</taxon>
        <taxon>Lophotrochozoa</taxon>
        <taxon>Mollusca</taxon>
        <taxon>Bivalvia</taxon>
        <taxon>Autobranchia</taxon>
        <taxon>Heteroconchia</taxon>
        <taxon>Palaeoheterodonta</taxon>
        <taxon>Unionida</taxon>
        <taxon>Unionoidea</taxon>
        <taxon>Unionidae</taxon>
        <taxon>Ambleminae</taxon>
        <taxon>Lampsilini</taxon>
        <taxon>Potamilus</taxon>
    </lineage>
</organism>
<feature type="binding site" evidence="21">
    <location>
        <position position="925"/>
    </location>
    <ligand>
        <name>Mo-molybdopterin</name>
        <dbReference type="ChEBI" id="CHEBI:71302"/>
    </ligand>
    <ligandPart>
        <name>Mo</name>
        <dbReference type="ChEBI" id="CHEBI:28685"/>
    </ligandPart>
</feature>
<accession>A0AAE0RUZ2</accession>
<dbReference type="Gene3D" id="3.90.1170.50">
    <property type="entry name" value="Aldehyde oxidase/xanthine dehydrogenase, a/b hammerhead"/>
    <property type="match status" value="1"/>
</dbReference>
<dbReference type="InterPro" id="IPR001041">
    <property type="entry name" value="2Fe-2S_ferredoxin-type"/>
</dbReference>
<comment type="cofactor">
    <cofactor evidence="1 20">
        <name>FAD</name>
        <dbReference type="ChEBI" id="CHEBI:57692"/>
    </cofactor>
</comment>
<evidence type="ECO:0000259" key="22">
    <source>
        <dbReference type="PROSITE" id="PS51085"/>
    </source>
</evidence>
<keyword evidence="25" id="KW-1185">Reference proteome</keyword>
<evidence type="ECO:0000256" key="15">
    <source>
        <dbReference type="ARBA" id="ARBA00023140"/>
    </source>
</evidence>
<dbReference type="GO" id="GO:0051537">
    <property type="term" value="F:2 iron, 2 sulfur cluster binding"/>
    <property type="evidence" value="ECO:0007669"/>
    <property type="project" value="UniProtKB-KW"/>
</dbReference>
<dbReference type="PROSITE" id="PS51387">
    <property type="entry name" value="FAD_PCMH"/>
    <property type="match status" value="1"/>
</dbReference>
<dbReference type="InterPro" id="IPR036318">
    <property type="entry name" value="FAD-bd_PCMH-like_sf"/>
</dbReference>
<evidence type="ECO:0000256" key="3">
    <source>
        <dbReference type="ARBA" id="ARBA00006849"/>
    </source>
</evidence>
<dbReference type="GO" id="GO:0030151">
    <property type="term" value="F:molybdenum ion binding"/>
    <property type="evidence" value="ECO:0007669"/>
    <property type="project" value="InterPro"/>
</dbReference>
<dbReference type="InterPro" id="IPR006058">
    <property type="entry name" value="2Fe2S_fd_BS"/>
</dbReference>
<dbReference type="FunFam" id="3.10.20.30:FF:000015">
    <property type="entry name" value="Aldehyde oxidase 1"/>
    <property type="match status" value="1"/>
</dbReference>
<dbReference type="NCBIfam" id="TIGR02965">
    <property type="entry name" value="xanthine_xdhB"/>
    <property type="match status" value="1"/>
</dbReference>
<keyword evidence="10 20" id="KW-0274">FAD</keyword>
<feature type="binding site" evidence="20">
    <location>
        <position position="433"/>
    </location>
    <ligand>
        <name>FAD</name>
        <dbReference type="ChEBI" id="CHEBI:57692"/>
    </ligand>
</feature>
<dbReference type="FunFam" id="3.30.390.50:FF:000001">
    <property type="entry name" value="Xanthine dehydrogenase oxidase"/>
    <property type="match status" value="1"/>
</dbReference>
<dbReference type="SUPFAM" id="SSF54292">
    <property type="entry name" value="2Fe-2S ferredoxin-like"/>
    <property type="match status" value="1"/>
</dbReference>
<evidence type="ECO:0000256" key="10">
    <source>
        <dbReference type="ARBA" id="ARBA00022827"/>
    </source>
</evidence>
<dbReference type="Gene3D" id="3.30.43.10">
    <property type="entry name" value="Uridine Diphospho-n-acetylenolpyruvylglucosamine Reductase, domain 2"/>
    <property type="match status" value="1"/>
</dbReference>
<dbReference type="Gene3D" id="3.30.390.50">
    <property type="entry name" value="CO dehydrogenase flavoprotein, C-terminal domain"/>
    <property type="match status" value="1"/>
</dbReference>
<protein>
    <recommendedName>
        <fullName evidence="5">xanthine dehydrogenase</fullName>
        <ecNumber evidence="5">1.17.1.4</ecNumber>
    </recommendedName>
</protein>
<feature type="binding site" evidence="21">
    <location>
        <position position="55"/>
    </location>
    <ligand>
        <name>[2Fe-2S] cluster</name>
        <dbReference type="ChEBI" id="CHEBI:190135"/>
        <label>1</label>
    </ligand>
</feature>
<feature type="binding site" evidence="20">
    <location>
        <begin position="267"/>
        <end position="274"/>
    </location>
    <ligand>
        <name>FAD</name>
        <dbReference type="ChEBI" id="CHEBI:57692"/>
    </ligand>
</feature>
<dbReference type="NCBIfam" id="TIGR02963">
    <property type="entry name" value="xanthine_xdhA"/>
    <property type="match status" value="1"/>
</dbReference>
<evidence type="ECO:0000256" key="8">
    <source>
        <dbReference type="ARBA" id="ARBA00022714"/>
    </source>
</evidence>
<feature type="binding site" evidence="21">
    <location>
        <position position="85"/>
    </location>
    <ligand>
        <name>[2Fe-2S] cluster</name>
        <dbReference type="ChEBI" id="CHEBI:190135"/>
        <label>1</label>
    </ligand>
</feature>
<dbReference type="InterPro" id="IPR037165">
    <property type="entry name" value="AldOxase/xan_DH_Mopterin-bd_sf"/>
</dbReference>
<evidence type="ECO:0000259" key="23">
    <source>
        <dbReference type="PROSITE" id="PS51387"/>
    </source>
</evidence>
<keyword evidence="11" id="KW-0560">Oxidoreductase</keyword>
<feature type="binding site" evidence="21">
    <location>
        <position position="60"/>
    </location>
    <ligand>
        <name>[2Fe-2S] cluster</name>
        <dbReference type="ChEBI" id="CHEBI:190135"/>
        <label>1</label>
    </ligand>
</feature>
<dbReference type="InterPro" id="IPR008274">
    <property type="entry name" value="AldOxase/xan_DH_MoCoBD1"/>
</dbReference>
<dbReference type="InterPro" id="IPR016208">
    <property type="entry name" value="Ald_Oxase/xanthine_DH-like"/>
</dbReference>
<comment type="subcellular location">
    <subcellularLocation>
        <location evidence="2">Peroxisome</location>
    </subcellularLocation>
</comment>
<comment type="similarity">
    <text evidence="3">Belongs to the xanthine dehydrogenase family.</text>
</comment>
<feature type="binding site" evidence="21">
    <location>
        <position position="1092"/>
    </location>
    <ligand>
        <name>Mo-molybdopterin</name>
        <dbReference type="ChEBI" id="CHEBI:71302"/>
    </ligand>
    <ligandPart>
        <name>Mo</name>
        <dbReference type="ChEBI" id="CHEBI:28685"/>
    </ligandPart>
</feature>
<keyword evidence="7" id="KW-0285">Flavoprotein</keyword>
<comment type="catalytic activity">
    <reaction evidence="18">
        <text>hypoxanthine + NAD(+) + H2O = xanthine + NADH + H(+)</text>
        <dbReference type="Rhea" id="RHEA:24670"/>
        <dbReference type="ChEBI" id="CHEBI:15377"/>
        <dbReference type="ChEBI" id="CHEBI:15378"/>
        <dbReference type="ChEBI" id="CHEBI:17368"/>
        <dbReference type="ChEBI" id="CHEBI:17712"/>
        <dbReference type="ChEBI" id="CHEBI:57540"/>
        <dbReference type="ChEBI" id="CHEBI:57945"/>
        <dbReference type="EC" id="1.17.1.4"/>
    </reaction>
</comment>
<dbReference type="EC" id="1.17.1.4" evidence="5"/>
<reference evidence="24" key="3">
    <citation type="submission" date="2023-05" db="EMBL/GenBank/DDBJ databases">
        <authorList>
            <person name="Smith C.H."/>
        </authorList>
    </citation>
    <scope>NUCLEOTIDE SEQUENCE</scope>
    <source>
        <strain evidence="24">CHS0354</strain>
        <tissue evidence="24">Mantle</tissue>
    </source>
</reference>
<keyword evidence="8 21" id="KW-0001">2Fe-2S</keyword>
<dbReference type="SMART" id="SM01092">
    <property type="entry name" value="CO_deh_flav_C"/>
    <property type="match status" value="1"/>
</dbReference>
<feature type="binding site" evidence="21">
    <location>
        <position position="780"/>
    </location>
    <ligand>
        <name>Mo-molybdopterin</name>
        <dbReference type="ChEBI" id="CHEBI:71302"/>
    </ligand>
    <ligandPart>
        <name>Mo</name>
        <dbReference type="ChEBI" id="CHEBI:28685"/>
    </ligandPart>
</feature>
<dbReference type="PANTHER" id="PTHR45444">
    <property type="entry name" value="XANTHINE DEHYDROGENASE"/>
    <property type="match status" value="1"/>
</dbReference>
<keyword evidence="14" id="KW-0520">NAD</keyword>
<evidence type="ECO:0000256" key="14">
    <source>
        <dbReference type="ARBA" id="ARBA00023027"/>
    </source>
</evidence>
<dbReference type="GO" id="GO:0071949">
    <property type="term" value="F:FAD binding"/>
    <property type="evidence" value="ECO:0007669"/>
    <property type="project" value="InterPro"/>
</dbReference>
<evidence type="ECO:0000256" key="17">
    <source>
        <dbReference type="ARBA" id="ARBA00049017"/>
    </source>
</evidence>
<dbReference type="Gene3D" id="3.10.20.30">
    <property type="match status" value="1"/>
</dbReference>
<dbReference type="Pfam" id="PF03450">
    <property type="entry name" value="CO_deh_flav_C"/>
    <property type="match status" value="1"/>
</dbReference>
<evidence type="ECO:0000256" key="4">
    <source>
        <dbReference type="ARBA" id="ARBA00011738"/>
    </source>
</evidence>
<evidence type="ECO:0000256" key="18">
    <source>
        <dbReference type="ARBA" id="ARBA00049517"/>
    </source>
</evidence>
<dbReference type="EMBL" id="JAEAOA010000161">
    <property type="protein sequence ID" value="KAK3580010.1"/>
    <property type="molecule type" value="Genomic_DNA"/>
</dbReference>
<keyword evidence="15" id="KW-0576">Peroxisome</keyword>
<dbReference type="InterPro" id="IPR016166">
    <property type="entry name" value="FAD-bd_PCMH"/>
</dbReference>
<dbReference type="FunFam" id="3.30.365.10:FF:000001">
    <property type="entry name" value="Xanthine dehydrogenase oxidase"/>
    <property type="match status" value="1"/>
</dbReference>
<dbReference type="Proteomes" id="UP001195483">
    <property type="component" value="Unassembled WGS sequence"/>
</dbReference>
<dbReference type="PROSITE" id="PS51085">
    <property type="entry name" value="2FE2S_FER_2"/>
    <property type="match status" value="1"/>
</dbReference>
<dbReference type="InterPro" id="IPR000674">
    <property type="entry name" value="Ald_Oxase/Xan_DH_a/b"/>
</dbReference>
<dbReference type="InterPro" id="IPR012675">
    <property type="entry name" value="Beta-grasp_dom_sf"/>
</dbReference>
<dbReference type="GO" id="GO:0004854">
    <property type="term" value="F:xanthine dehydrogenase activity"/>
    <property type="evidence" value="ECO:0007669"/>
    <property type="project" value="UniProtKB-EC"/>
</dbReference>
<dbReference type="Pfam" id="PF00941">
    <property type="entry name" value="FAD_binding_5"/>
    <property type="match status" value="1"/>
</dbReference>
<evidence type="ECO:0000256" key="6">
    <source>
        <dbReference type="ARBA" id="ARBA00022505"/>
    </source>
</evidence>
<evidence type="ECO:0000256" key="20">
    <source>
        <dbReference type="PIRSR" id="PIRSR000127-2"/>
    </source>
</evidence>
<evidence type="ECO:0000256" key="1">
    <source>
        <dbReference type="ARBA" id="ARBA00001974"/>
    </source>
</evidence>
<dbReference type="SUPFAM" id="SSF54665">
    <property type="entry name" value="CO dehydrogenase molybdoprotein N-domain-like"/>
    <property type="match status" value="1"/>
</dbReference>
<dbReference type="Pfam" id="PF20256">
    <property type="entry name" value="MoCoBD_2"/>
    <property type="match status" value="1"/>
</dbReference>
<feature type="binding site" evidence="21">
    <location>
        <position position="811"/>
    </location>
    <ligand>
        <name>Mo-molybdopterin</name>
        <dbReference type="ChEBI" id="CHEBI:71302"/>
    </ligand>
    <ligandPart>
        <name>Mo</name>
        <dbReference type="ChEBI" id="CHEBI:28685"/>
    </ligandPart>
</feature>
<dbReference type="Gene3D" id="1.10.150.120">
    <property type="entry name" value="[2Fe-2S]-binding domain"/>
    <property type="match status" value="1"/>
</dbReference>
<dbReference type="SUPFAM" id="SSF55447">
    <property type="entry name" value="CO dehydrogenase flavoprotein C-terminal domain-like"/>
    <property type="match status" value="1"/>
</dbReference>
<dbReference type="Pfam" id="PF02738">
    <property type="entry name" value="MoCoBD_1"/>
    <property type="match status" value="1"/>
</dbReference>
<feature type="active site" description="Proton acceptor" evidence="19">
    <location>
        <position position="1274"/>
    </location>
</feature>
<keyword evidence="9 21" id="KW-0479">Metal-binding</keyword>
<dbReference type="Pfam" id="PF01315">
    <property type="entry name" value="Ald_Xan_dh_C"/>
    <property type="match status" value="1"/>
</dbReference>
<keyword evidence="6 21" id="KW-0500">Molybdenum</keyword>
<dbReference type="InterPro" id="IPR002888">
    <property type="entry name" value="2Fe-2S-bd"/>
</dbReference>
<feature type="binding site" evidence="20">
    <location>
        <position position="347"/>
    </location>
    <ligand>
        <name>FAD</name>
        <dbReference type="ChEBI" id="CHEBI:57692"/>
    </ligand>
</feature>
<feature type="binding site" evidence="21">
    <location>
        <position position="128"/>
    </location>
    <ligand>
        <name>[2Fe-2S] cluster</name>
        <dbReference type="ChEBI" id="CHEBI:190135"/>
        <label>2</label>
    </ligand>
</feature>
<feature type="binding site" evidence="20">
    <location>
        <position position="815"/>
    </location>
    <ligand>
        <name>substrate</name>
    </ligand>
</feature>
<feature type="binding site" evidence="21">
    <location>
        <position position="63"/>
    </location>
    <ligand>
        <name>[2Fe-2S] cluster</name>
        <dbReference type="ChEBI" id="CHEBI:190135"/>
        <label>1</label>
    </ligand>
</feature>
<dbReference type="SMART" id="SM01008">
    <property type="entry name" value="Ald_Xan_dh_C"/>
    <property type="match status" value="1"/>
</dbReference>
<dbReference type="SUPFAM" id="SSF56176">
    <property type="entry name" value="FAD-binding/transporter-associated domain-like"/>
    <property type="match status" value="1"/>
</dbReference>
<keyword evidence="12 21" id="KW-0408">Iron</keyword>
<dbReference type="InterPro" id="IPR005107">
    <property type="entry name" value="CO_DH_flav_C"/>
</dbReference>
<dbReference type="PROSITE" id="PS00197">
    <property type="entry name" value="2FE2S_FER_1"/>
    <property type="match status" value="1"/>
</dbReference>
<dbReference type="InterPro" id="IPR014307">
    <property type="entry name" value="Xanthine_DH_ssu"/>
</dbReference>
<evidence type="ECO:0000256" key="16">
    <source>
        <dbReference type="ARBA" id="ARBA00034078"/>
    </source>
</evidence>
<feature type="binding site" evidence="20">
    <location>
        <position position="415"/>
    </location>
    <ligand>
        <name>FAD</name>
        <dbReference type="ChEBI" id="CHEBI:57692"/>
    </ligand>
</feature>
<dbReference type="FunFam" id="3.90.1170.50:FF:000001">
    <property type="entry name" value="Aldehyde oxidase 1"/>
    <property type="match status" value="1"/>
</dbReference>
<name>A0AAE0RUZ2_9BIVA</name>
<evidence type="ECO:0000256" key="7">
    <source>
        <dbReference type="ARBA" id="ARBA00022630"/>
    </source>
</evidence>
<gene>
    <name evidence="24" type="ORF">CHS0354_001671</name>
</gene>
<evidence type="ECO:0000256" key="5">
    <source>
        <dbReference type="ARBA" id="ARBA00013123"/>
    </source>
</evidence>
<comment type="cofactor">
    <cofactor evidence="16">
        <name>[2Fe-2S] cluster</name>
        <dbReference type="ChEBI" id="CHEBI:190135"/>
    </cofactor>
</comment>
<dbReference type="InterPro" id="IPR016167">
    <property type="entry name" value="FAD-bd_PCMH_sub1"/>
</dbReference>
<feature type="binding site" evidence="21">
    <location>
        <position position="160"/>
    </location>
    <ligand>
        <name>[2Fe-2S] cluster</name>
        <dbReference type="ChEBI" id="CHEBI:190135"/>
        <label>2</label>
    </ligand>
</feature>
<sequence>MEVNSEMNPSMESPTSVLVFYVNGKKVVEKDADPETTLLQYLRTKLRLTGTKLGCGEGGCGACTVMMSRYDSYTRKIQHFSVNACLLPLCSVHSMAVTTVEGIGSVKNGLHPVQERLAKSHGSQCGFCTPGIIMSMYTLLRNNPQPGIRDMEKTFEGNLCRCTGYRPIIDGLRTFTKEYCQMGDKCCRSQVKGDFSEESGLSTELFDKSEFAPLDPTQDPIFPPELQTNMSYASEELYFCGERVKWYRPTTLSQLLKLKKMYPKARLVIGNTEVGVEVKLKNMHYPVLIAATHIPELNEIREREEGVRFGASVTLTQVEEVLKEYLEKYLEYKTRIFQAIIEMLRWFAGSQIRNVAAIGGNIITASPISDLNPLFLAAGAKLEVVSTDGGKRKITMDDKFFTGYRKTALNDDEILLSIMLPFTRKHEYIFGYKQAYRREDDIATVNAGMRVLFEENTNVVKEMALAYGGMAPTTVMAKQTVNNVIGRSWEDDLVQDACHWLADDLPLAPGAPGGMVEYRRTLTSSFFFKFYLTVQLQLQTMHTKSKSRVPSSYKSATSVFYRDPPKSSQVYDAVASGQPPQDPVGRAIPHVSATKQVTGEAIYVDDMPRFENELYLAFVLSTKSHADIVSVDTTEAFKVPGVVDYITEKDVPGSKMYGVIIHEDDYVFAINKVTTQGQVIGAVIADTQAHAQLAAKLIKVEYREHPAVITIKDAIEANSYYLTPRTIHTGNVDQAFSQCDHILEGETHVGGQEHFYLETQTTLAVPKNEDGEMELFISTQNPSEAQFLVAEVLGVPANRILVRVKRLGGGFGGKETRFLTVTLPTAVAAHKLGHPVRVSLDRDQDMLMTGTRHPFLGRYKVGFTKQGKILALQLELYNNAGNSIDLSISVLERAIFHCENAYKIPNLRVTGYLCKTNIPSNTAFRGFGGPQAMLIAEQWLTDVALYLGISPIQVREINLYQENDLTHFNTPLENCNIRRCWDECIKQSDYHRRRKEVDIFNSENRWKKRGITVVPTKFGISYTALHLNQAGALVHIYKDGSVLLTHGGVEMGQGLHTKMIQVASHFLHIPQSKIFISETGTNTVPNTSATAASVSSDINGMAIIDACTKIMERLEPVMRENPKATWEEWIMAAYMKRISLSATGFYQTPEIGYDFATNTGRPFLYFSFGVACSEVELDCLTGDHQVLRTDIVMDVGVSLNPAIDIGQIEGGFIQGYGLMMMEQQKMSPTGYLFTRGPGTYKIPGFCDIPVEFNVSLLKGSVNRKAVYSSKAVGEPPLFLAASVFFAVKDAILAARTDAGYGDNFRLDSPATPERIRMACKDQFTEQFPKPEEGTYTPRFVENL</sequence>
<dbReference type="Gene3D" id="3.30.465.10">
    <property type="match status" value="1"/>
</dbReference>
<dbReference type="FunFam" id="3.30.465.10:FF:000004">
    <property type="entry name" value="Xanthine dehydrogenase/oxidase"/>
    <property type="match status" value="1"/>
</dbReference>
<dbReference type="GO" id="GO:0005506">
    <property type="term" value="F:iron ion binding"/>
    <property type="evidence" value="ECO:0007669"/>
    <property type="project" value="InterPro"/>
</dbReference>
<dbReference type="FunFam" id="3.30.365.10:FF:000004">
    <property type="entry name" value="Xanthine dehydrogenase oxidase"/>
    <property type="match status" value="1"/>
</dbReference>
<evidence type="ECO:0000256" key="19">
    <source>
        <dbReference type="PIRSR" id="PIRSR000127-1"/>
    </source>
</evidence>
<dbReference type="PIRSF" id="PIRSF000127">
    <property type="entry name" value="Xanthine_DH"/>
    <property type="match status" value="1"/>
</dbReference>
<feature type="binding site" evidence="21">
    <location>
        <position position="125"/>
    </location>
    <ligand>
        <name>[2Fe-2S] cluster</name>
        <dbReference type="ChEBI" id="CHEBI:190135"/>
        <label>2</label>
    </ligand>
</feature>
<evidence type="ECO:0000313" key="24">
    <source>
        <dbReference type="EMBL" id="KAK3580010.1"/>
    </source>
</evidence>
<comment type="subunit">
    <text evidence="4">Homodimer.</text>
</comment>
<feature type="domain" description="FAD-binding PCMH-type" evidence="23">
    <location>
        <begin position="239"/>
        <end position="425"/>
    </location>
</feature>